<dbReference type="OrthoDB" id="1072226at2759"/>
<feature type="domain" description="Peptidase A1" evidence="8">
    <location>
        <begin position="93"/>
        <end position="437"/>
    </location>
</feature>
<evidence type="ECO:0000313" key="9">
    <source>
        <dbReference type="EMBL" id="RVW15890.1"/>
    </source>
</evidence>
<dbReference type="Gene3D" id="2.40.70.10">
    <property type="entry name" value="Acid Proteases"/>
    <property type="match status" value="2"/>
</dbReference>
<dbReference type="CDD" id="cd05476">
    <property type="entry name" value="pepsin_A_like_plant"/>
    <property type="match status" value="1"/>
</dbReference>
<comment type="caution">
    <text evidence="10">The sequence shown here is derived from an EMBL/GenBank/DDBJ whole genome shotgun (WGS) entry which is preliminary data.</text>
</comment>
<dbReference type="AlphaFoldDB" id="A0A438J7I0"/>
<dbReference type="PROSITE" id="PS00141">
    <property type="entry name" value="ASP_PROTEASE"/>
    <property type="match status" value="1"/>
</dbReference>
<dbReference type="InterPro" id="IPR051708">
    <property type="entry name" value="Plant_Aspart_Prot_A1"/>
</dbReference>
<dbReference type="InterPro" id="IPR032861">
    <property type="entry name" value="TAXi_N"/>
</dbReference>
<dbReference type="KEGG" id="vvi:104880092"/>
<dbReference type="GO" id="GO:0006508">
    <property type="term" value="P:proteolysis"/>
    <property type="evidence" value="ECO:0007669"/>
    <property type="project" value="UniProtKB-KW"/>
</dbReference>
<dbReference type="InterPro" id="IPR033121">
    <property type="entry name" value="PEPTIDASE_A1"/>
</dbReference>
<evidence type="ECO:0000256" key="5">
    <source>
        <dbReference type="ARBA" id="ARBA00023180"/>
    </source>
</evidence>
<dbReference type="PANTHER" id="PTHR47967">
    <property type="entry name" value="OS07G0603500 PROTEIN-RELATED"/>
    <property type="match status" value="1"/>
</dbReference>
<dbReference type="PRINTS" id="PR00792">
    <property type="entry name" value="PEPSIN"/>
</dbReference>
<dbReference type="InterPro" id="IPR021109">
    <property type="entry name" value="Peptidase_aspartic_dom_sf"/>
</dbReference>
<dbReference type="InterPro" id="IPR001969">
    <property type="entry name" value="Aspartic_peptidase_AS"/>
</dbReference>
<dbReference type="InterPro" id="IPR001461">
    <property type="entry name" value="Aspartic_peptidase_A1"/>
</dbReference>
<gene>
    <name evidence="10" type="primary">VvCHDp000675_0</name>
    <name evidence="9" type="synonym">VvCHDh001156_2</name>
    <name evidence="10" type="ORF">CK203_019250</name>
    <name evidence="9" type="ORF">CK203_073084</name>
</gene>
<evidence type="ECO:0000313" key="11">
    <source>
        <dbReference type="Proteomes" id="UP000288805"/>
    </source>
</evidence>
<dbReference type="EMBL" id="QGNW01000058">
    <property type="protein sequence ID" value="RVX04924.1"/>
    <property type="molecule type" value="Genomic_DNA"/>
</dbReference>
<accession>A0A438J7I0</accession>
<dbReference type="SUPFAM" id="SSF50630">
    <property type="entry name" value="Acid proteases"/>
    <property type="match status" value="1"/>
</dbReference>
<keyword evidence="5" id="KW-0325">Glycoprotein</keyword>
<evidence type="ECO:0000313" key="10">
    <source>
        <dbReference type="EMBL" id="RVX04924.1"/>
    </source>
</evidence>
<evidence type="ECO:0000256" key="2">
    <source>
        <dbReference type="ARBA" id="ARBA00022670"/>
    </source>
</evidence>
<keyword evidence="3 7" id="KW-0064">Aspartyl protease</keyword>
<dbReference type="PROSITE" id="PS51767">
    <property type="entry name" value="PEPTIDASE_A1"/>
    <property type="match status" value="1"/>
</dbReference>
<keyword evidence="2 7" id="KW-0645">Protease</keyword>
<feature type="active site" evidence="6">
    <location>
        <position position="323"/>
    </location>
</feature>
<sequence length="450" mass="49429">MSSVNNLLLIICLTFIFSPCISAASDSKGFSTNLIHIHSPSSPYKNVKAESLAEDTALKSTLSRHAYMRARQQKALQPADFVPPPLIPQEIMFLANLSIGNPPTNVYVILDTGSDLFWIQCEPCDVCYKQKDPIYDRTKSDSYTEMACDASLCLSLGSDAQCSDPAQRFCVYKYSYEDGTRTSGLLSYDDVAFTSHYSNEDKTAQVGFGCGLQNLNTLTGFRDGGVLGLGPGQVSLVSQLPAIGKVSKSFAYCFGNFSNPNAGGFLVFGDDTYLKGDITPMVIDEFYYINLLGIGLGIGEPRLDINSSSFERKPDGSGGVVIDSGTTLSAFVPEVYEVVRNAVVDKLQKGYNIRPLRSYPDCFRGKIGRDLKFFPIMELYLESTGILNDKWSIFRQRYRNAFCLGFTSGDGLNIIGNLAQQSYKFGFNLEQSTLSIESMPNCRPSSAFSN</sequence>
<dbReference type="PANTHER" id="PTHR47967:SF14">
    <property type="entry name" value="EUKARYOTIC ASPARTYL PROTEASE FAMILY PROTEIN"/>
    <property type="match status" value="1"/>
</dbReference>
<dbReference type="GO" id="GO:0004190">
    <property type="term" value="F:aspartic-type endopeptidase activity"/>
    <property type="evidence" value="ECO:0007669"/>
    <property type="project" value="UniProtKB-KW"/>
</dbReference>
<organism evidence="10 11">
    <name type="scientific">Vitis vinifera</name>
    <name type="common">Grape</name>
    <dbReference type="NCBI Taxonomy" id="29760"/>
    <lineage>
        <taxon>Eukaryota</taxon>
        <taxon>Viridiplantae</taxon>
        <taxon>Streptophyta</taxon>
        <taxon>Embryophyta</taxon>
        <taxon>Tracheophyta</taxon>
        <taxon>Spermatophyta</taxon>
        <taxon>Magnoliopsida</taxon>
        <taxon>eudicotyledons</taxon>
        <taxon>Gunneridae</taxon>
        <taxon>Pentapetalae</taxon>
        <taxon>rosids</taxon>
        <taxon>Vitales</taxon>
        <taxon>Vitaceae</taxon>
        <taxon>Viteae</taxon>
        <taxon>Vitis</taxon>
    </lineage>
</organism>
<feature type="active site" evidence="6">
    <location>
        <position position="111"/>
    </location>
</feature>
<comment type="similarity">
    <text evidence="1 7">Belongs to the peptidase A1 family.</text>
</comment>
<evidence type="ECO:0000256" key="1">
    <source>
        <dbReference type="ARBA" id="ARBA00007447"/>
    </source>
</evidence>
<dbReference type="Pfam" id="PF14541">
    <property type="entry name" value="TAXi_C"/>
    <property type="match status" value="1"/>
</dbReference>
<dbReference type="InterPro" id="IPR034161">
    <property type="entry name" value="Pepsin-like_plant"/>
</dbReference>
<reference evidence="10 11" key="1">
    <citation type="journal article" date="2018" name="PLoS Genet.">
        <title>Population sequencing reveals clonal diversity and ancestral inbreeding in the grapevine cultivar Chardonnay.</title>
        <authorList>
            <person name="Roach M.J."/>
            <person name="Johnson D.L."/>
            <person name="Bohlmann J."/>
            <person name="van Vuuren H.J."/>
            <person name="Jones S.J."/>
            <person name="Pretorius I.S."/>
            <person name="Schmidt S.A."/>
            <person name="Borneman A.R."/>
        </authorList>
    </citation>
    <scope>NUCLEOTIDE SEQUENCE [LARGE SCALE GENOMIC DNA]</scope>
    <source>
        <strain evidence="11">cv. Chardonnay</strain>
        <strain evidence="10">I10V1</strain>
        <tissue evidence="10">Leaf</tissue>
    </source>
</reference>
<evidence type="ECO:0000256" key="4">
    <source>
        <dbReference type="ARBA" id="ARBA00022801"/>
    </source>
</evidence>
<dbReference type="InterPro" id="IPR032799">
    <property type="entry name" value="TAXi_C"/>
</dbReference>
<name>A0A438J7I0_VITVI</name>
<protein>
    <submittedName>
        <fullName evidence="10">Putative aspartic protease</fullName>
    </submittedName>
</protein>
<keyword evidence="4 7" id="KW-0378">Hydrolase</keyword>
<evidence type="ECO:0000259" key="8">
    <source>
        <dbReference type="PROSITE" id="PS51767"/>
    </source>
</evidence>
<dbReference type="Proteomes" id="UP000288805">
    <property type="component" value="Unassembled WGS sequence"/>
</dbReference>
<proteinExistence type="inferred from homology"/>
<evidence type="ECO:0000256" key="6">
    <source>
        <dbReference type="PIRSR" id="PIRSR601461-1"/>
    </source>
</evidence>
<dbReference type="EMBL" id="QGNW01002594">
    <property type="protein sequence ID" value="RVW15890.1"/>
    <property type="molecule type" value="Genomic_DNA"/>
</dbReference>
<dbReference type="Gramene" id="Vitis08g00810.t01">
    <property type="protein sequence ID" value="Vitis08g00810.t01.CDS"/>
    <property type="gene ID" value="Vitis08g00810"/>
</dbReference>
<evidence type="ECO:0000256" key="3">
    <source>
        <dbReference type="ARBA" id="ARBA00022750"/>
    </source>
</evidence>
<evidence type="ECO:0000256" key="7">
    <source>
        <dbReference type="RuleBase" id="RU000454"/>
    </source>
</evidence>
<dbReference type="Pfam" id="PF14543">
    <property type="entry name" value="TAXi_N"/>
    <property type="match status" value="1"/>
</dbReference>